<accession>A0A2T4BPG2</accession>
<keyword evidence="3" id="KW-1185">Reference proteome</keyword>
<feature type="compositionally biased region" description="Low complexity" evidence="1">
    <location>
        <begin position="126"/>
        <end position="139"/>
    </location>
</feature>
<proteinExistence type="predicted"/>
<feature type="region of interest" description="Disordered" evidence="1">
    <location>
        <begin position="70"/>
        <end position="91"/>
    </location>
</feature>
<protein>
    <submittedName>
        <fullName evidence="2">Uncharacterized protein</fullName>
    </submittedName>
</protein>
<dbReference type="Proteomes" id="UP000240760">
    <property type="component" value="Unassembled WGS sequence"/>
</dbReference>
<evidence type="ECO:0000313" key="2">
    <source>
        <dbReference type="EMBL" id="PTB71208.1"/>
    </source>
</evidence>
<gene>
    <name evidence="2" type="ORF">M440DRAFT_1406745</name>
</gene>
<organism evidence="2 3">
    <name type="scientific">Trichoderma longibrachiatum ATCC 18648</name>
    <dbReference type="NCBI Taxonomy" id="983965"/>
    <lineage>
        <taxon>Eukaryota</taxon>
        <taxon>Fungi</taxon>
        <taxon>Dikarya</taxon>
        <taxon>Ascomycota</taxon>
        <taxon>Pezizomycotina</taxon>
        <taxon>Sordariomycetes</taxon>
        <taxon>Hypocreomycetidae</taxon>
        <taxon>Hypocreales</taxon>
        <taxon>Hypocreaceae</taxon>
        <taxon>Trichoderma</taxon>
    </lineage>
</organism>
<evidence type="ECO:0000256" key="1">
    <source>
        <dbReference type="SAM" id="MobiDB-lite"/>
    </source>
</evidence>
<dbReference type="EMBL" id="KZ679151">
    <property type="protein sequence ID" value="PTB71208.1"/>
    <property type="molecule type" value="Genomic_DNA"/>
</dbReference>
<reference evidence="2 3" key="1">
    <citation type="submission" date="2016-07" db="EMBL/GenBank/DDBJ databases">
        <title>Multiple horizontal gene transfer events from other fungi enriched the ability of initially mycotrophic Trichoderma (Ascomycota) to feed on dead plant biomass.</title>
        <authorList>
            <consortium name="DOE Joint Genome Institute"/>
            <person name="Aerts A."/>
            <person name="Atanasova L."/>
            <person name="Chenthamara K."/>
            <person name="Zhang J."/>
            <person name="Grujic M."/>
            <person name="Henrissat B."/>
            <person name="Kuo A."/>
            <person name="Salamov A."/>
            <person name="Lipzen A."/>
            <person name="Labutti K."/>
            <person name="Barry K."/>
            <person name="Miao Y."/>
            <person name="Rahimi M.J."/>
            <person name="Shen Q."/>
            <person name="Grigoriev I.V."/>
            <person name="Kubicek C.P."/>
            <person name="Druzhinina I.S."/>
        </authorList>
    </citation>
    <scope>NUCLEOTIDE SEQUENCE [LARGE SCALE GENOMIC DNA]</scope>
    <source>
        <strain evidence="2 3">ATCC 18648</strain>
    </source>
</reference>
<dbReference type="AlphaFoldDB" id="A0A2T4BPG2"/>
<evidence type="ECO:0000313" key="3">
    <source>
        <dbReference type="Proteomes" id="UP000240760"/>
    </source>
</evidence>
<sequence>MSSLRSSSSTSTSSSSTLPSTAGGSHRSSKSGTWKAEYLPLSRDKGLSLRFIAYAAGASLPTTVKKMTRLEKKKNNNNNKEAQGGGGNIPRWDFFGRDTQLFWVVVPEDRQKKRGRSRTSRERTQQQRSRSGASSQGAAVMPEVNEDDNNIPPEISSSRGPLWTGGSTMGSVVPPQAGGAPVFGGQPKPVGFPFGIPPVVSLPGGSAMPRFGRKQTC</sequence>
<name>A0A2T4BPG2_TRILO</name>
<feature type="region of interest" description="Disordered" evidence="1">
    <location>
        <begin position="110"/>
        <end position="157"/>
    </location>
</feature>
<feature type="compositionally biased region" description="Low complexity" evidence="1">
    <location>
        <begin position="1"/>
        <end position="21"/>
    </location>
</feature>
<feature type="region of interest" description="Disordered" evidence="1">
    <location>
        <begin position="1"/>
        <end position="34"/>
    </location>
</feature>
<dbReference type="OrthoDB" id="4900241at2759"/>